<reference evidence="2" key="1">
    <citation type="journal article" date="2015" name="Genome Biol. Evol.">
        <title>Organellar Genomes of White Spruce (Picea glauca): Assembly and Annotation.</title>
        <authorList>
            <person name="Jackman S.D."/>
            <person name="Warren R.L."/>
            <person name="Gibb E.A."/>
            <person name="Vandervalk B.P."/>
            <person name="Mohamadi H."/>
            <person name="Chu J."/>
            <person name="Raymond A."/>
            <person name="Pleasance S."/>
            <person name="Coope R."/>
            <person name="Wildung M.R."/>
            <person name="Ritland C.E."/>
            <person name="Bousquet J."/>
            <person name="Jones S.J."/>
            <person name="Bohlmann J."/>
            <person name="Birol I."/>
        </authorList>
    </citation>
    <scope>NUCLEOTIDE SEQUENCE [LARGE SCALE GENOMIC DNA]</scope>
    <source>
        <tissue evidence="2">Flushing bud</tissue>
    </source>
</reference>
<protein>
    <submittedName>
        <fullName evidence="2">Uncharacterized protein</fullName>
    </submittedName>
</protein>
<organism evidence="2">
    <name type="scientific">Picea glauca</name>
    <name type="common">White spruce</name>
    <name type="synonym">Pinus glauca</name>
    <dbReference type="NCBI Taxonomy" id="3330"/>
    <lineage>
        <taxon>Eukaryota</taxon>
        <taxon>Viridiplantae</taxon>
        <taxon>Streptophyta</taxon>
        <taxon>Embryophyta</taxon>
        <taxon>Tracheophyta</taxon>
        <taxon>Spermatophyta</taxon>
        <taxon>Pinopsida</taxon>
        <taxon>Pinidae</taxon>
        <taxon>Conifers I</taxon>
        <taxon>Pinales</taxon>
        <taxon>Pinaceae</taxon>
        <taxon>Picea</taxon>
    </lineage>
</organism>
<sequence length="82" mass="9481">MMPQEGIPTTYKGRKEGKNEIYLAKERMRSIFIYIVYSGRRLIEDPENCEDPTHPSKIGGLGPTPRVLQRRDQATQSVWKNC</sequence>
<comment type="caution">
    <text evidence="2">The sequence shown here is derived from an EMBL/GenBank/DDBJ whole genome shotgun (WGS) entry which is preliminary data.</text>
</comment>
<proteinExistence type="predicted"/>
<dbReference type="EMBL" id="LKAM01000003">
    <property type="protein sequence ID" value="KUM49270.1"/>
    <property type="molecule type" value="Genomic_DNA"/>
</dbReference>
<dbReference type="AlphaFoldDB" id="A0A101M1H1"/>
<keyword evidence="2" id="KW-0496">Mitochondrion</keyword>
<accession>A0A101M1H1</accession>
<geneLocation type="mitochondrion" evidence="2"/>
<gene>
    <name evidence="2" type="ORF">ABT39_MTgene3819</name>
</gene>
<name>A0A101M1H1_PICGL</name>
<evidence type="ECO:0000313" key="2">
    <source>
        <dbReference type="EMBL" id="KUM49270.1"/>
    </source>
</evidence>
<evidence type="ECO:0000256" key="1">
    <source>
        <dbReference type="SAM" id="MobiDB-lite"/>
    </source>
</evidence>
<feature type="region of interest" description="Disordered" evidence="1">
    <location>
        <begin position="47"/>
        <end position="82"/>
    </location>
</feature>